<keyword evidence="2" id="KW-1185">Reference proteome</keyword>
<proteinExistence type="predicted"/>
<organism evidence="1 2">
    <name type="scientific">Linum trigynum</name>
    <dbReference type="NCBI Taxonomy" id="586398"/>
    <lineage>
        <taxon>Eukaryota</taxon>
        <taxon>Viridiplantae</taxon>
        <taxon>Streptophyta</taxon>
        <taxon>Embryophyta</taxon>
        <taxon>Tracheophyta</taxon>
        <taxon>Spermatophyta</taxon>
        <taxon>Magnoliopsida</taxon>
        <taxon>eudicotyledons</taxon>
        <taxon>Gunneridae</taxon>
        <taxon>Pentapetalae</taxon>
        <taxon>rosids</taxon>
        <taxon>fabids</taxon>
        <taxon>Malpighiales</taxon>
        <taxon>Linaceae</taxon>
        <taxon>Linum</taxon>
    </lineage>
</organism>
<gene>
    <name evidence="1" type="ORF">LTRI10_LOCUS1104</name>
</gene>
<evidence type="ECO:0000313" key="1">
    <source>
        <dbReference type="EMBL" id="CAL1353181.1"/>
    </source>
</evidence>
<sequence length="75" mass="8637">MGGLFHSTTTQFVKKERKVFSITAEQLLQANNDNMLQPPELVSQLIGKIKRFTLKLSSYNIAIVKHIHHHKSHEK</sequence>
<accession>A0AAV2CBD7</accession>
<protein>
    <submittedName>
        <fullName evidence="1">Uncharacterized protein</fullName>
    </submittedName>
</protein>
<dbReference type="EMBL" id="OZ034813">
    <property type="protein sequence ID" value="CAL1353181.1"/>
    <property type="molecule type" value="Genomic_DNA"/>
</dbReference>
<reference evidence="1 2" key="1">
    <citation type="submission" date="2024-04" db="EMBL/GenBank/DDBJ databases">
        <authorList>
            <person name="Fracassetti M."/>
        </authorList>
    </citation>
    <scope>NUCLEOTIDE SEQUENCE [LARGE SCALE GENOMIC DNA]</scope>
</reference>
<dbReference type="AlphaFoldDB" id="A0AAV2CBD7"/>
<dbReference type="Proteomes" id="UP001497516">
    <property type="component" value="Chromosome 1"/>
</dbReference>
<evidence type="ECO:0000313" key="2">
    <source>
        <dbReference type="Proteomes" id="UP001497516"/>
    </source>
</evidence>
<name>A0AAV2CBD7_9ROSI</name>